<dbReference type="Proteomes" id="UP001430356">
    <property type="component" value="Unassembled WGS sequence"/>
</dbReference>
<name>A0AAW0ESU3_9TRYP</name>
<gene>
    <name evidence="1" type="ORF">NESM_000677500</name>
</gene>
<proteinExistence type="predicted"/>
<keyword evidence="2" id="KW-1185">Reference proteome</keyword>
<accession>A0AAW0ESU3</accession>
<protein>
    <submittedName>
        <fullName evidence="1">Uncharacterized protein</fullName>
    </submittedName>
</protein>
<evidence type="ECO:0000313" key="1">
    <source>
        <dbReference type="EMBL" id="KAK7197305.1"/>
    </source>
</evidence>
<evidence type="ECO:0000313" key="2">
    <source>
        <dbReference type="Proteomes" id="UP001430356"/>
    </source>
</evidence>
<reference evidence="1 2" key="1">
    <citation type="journal article" date="2021" name="MBio">
        <title>A New Model Trypanosomatid, Novymonas esmeraldas: Genomic Perception of Its 'Candidatus Pandoraea novymonadis' Endosymbiont.</title>
        <authorList>
            <person name="Zakharova A."/>
            <person name="Saura A."/>
            <person name="Butenko A."/>
            <person name="Podesvova L."/>
            <person name="Warmusova S."/>
            <person name="Kostygov A.Y."/>
            <person name="Nenarokova A."/>
            <person name="Lukes J."/>
            <person name="Opperdoes F.R."/>
            <person name="Yurchenko V."/>
        </authorList>
    </citation>
    <scope>NUCLEOTIDE SEQUENCE [LARGE SCALE GENOMIC DNA]</scope>
    <source>
        <strain evidence="1 2">E262AT.01</strain>
    </source>
</reference>
<organism evidence="1 2">
    <name type="scientific">Novymonas esmeraldas</name>
    <dbReference type="NCBI Taxonomy" id="1808958"/>
    <lineage>
        <taxon>Eukaryota</taxon>
        <taxon>Discoba</taxon>
        <taxon>Euglenozoa</taxon>
        <taxon>Kinetoplastea</taxon>
        <taxon>Metakinetoplastina</taxon>
        <taxon>Trypanosomatida</taxon>
        <taxon>Trypanosomatidae</taxon>
        <taxon>Novymonas</taxon>
    </lineage>
</organism>
<dbReference type="EMBL" id="JAECZO010000101">
    <property type="protein sequence ID" value="KAK7197305.1"/>
    <property type="molecule type" value="Genomic_DNA"/>
</dbReference>
<sequence>MLRLCLAFRTASVQRKPHLFPIDVTLKHTPGRLYLADRAVKSTAADPCFVCVDNAMACQSAESNAAAVLRSCMTKDRELFQYGRVRFQGLSAALVFRHNQLVFQGVGDATVQTLETSLHHNDVFALLSGISPHENIPAWARAVEKAILDGDVEYVAEEMLLQLRCPTEGSTSVVAKISKFSTGLPEPPRISHAM</sequence>
<comment type="caution">
    <text evidence="1">The sequence shown here is derived from an EMBL/GenBank/DDBJ whole genome shotgun (WGS) entry which is preliminary data.</text>
</comment>
<dbReference type="AlphaFoldDB" id="A0AAW0ESU3"/>